<name>A0AAN5HYT9_9BILA</name>
<keyword evidence="2" id="KW-1185">Reference proteome</keyword>
<accession>A0AAN5HYT9</accession>
<dbReference type="PANTHER" id="PTHR36516:SF1">
    <property type="entry name" value="DOMON DOMAIN-CONTAINING PROTEIN"/>
    <property type="match status" value="1"/>
</dbReference>
<evidence type="ECO:0000313" key="2">
    <source>
        <dbReference type="Proteomes" id="UP001328107"/>
    </source>
</evidence>
<dbReference type="Proteomes" id="UP001328107">
    <property type="component" value="Unassembled WGS sequence"/>
</dbReference>
<sequence>CMLKDGDDITAQIKTDGGALDIDIHNAKLTQGDYTAVAFGHNMTDLEVYVFELRESQVLGRTGYTTGYD</sequence>
<feature type="non-terminal residue" evidence="1">
    <location>
        <position position="1"/>
    </location>
</feature>
<reference evidence="2" key="1">
    <citation type="submission" date="2022-10" db="EMBL/GenBank/DDBJ databases">
        <title>Genome assembly of Pristionchus species.</title>
        <authorList>
            <person name="Yoshida K."/>
            <person name="Sommer R.J."/>
        </authorList>
    </citation>
    <scope>NUCLEOTIDE SEQUENCE [LARGE SCALE GENOMIC DNA]</scope>
    <source>
        <strain evidence="2">RS5460</strain>
    </source>
</reference>
<comment type="caution">
    <text evidence="1">The sequence shown here is derived from an EMBL/GenBank/DDBJ whole genome shotgun (WGS) entry which is preliminary data.</text>
</comment>
<proteinExistence type="predicted"/>
<dbReference type="PANTHER" id="PTHR36516">
    <property type="entry name" value="PROTEIN CBG04168-RELATED"/>
    <property type="match status" value="1"/>
</dbReference>
<gene>
    <name evidence="1" type="ORF">PMAYCL1PPCAC_16063</name>
</gene>
<evidence type="ECO:0000313" key="1">
    <source>
        <dbReference type="EMBL" id="GMR45868.1"/>
    </source>
</evidence>
<dbReference type="EMBL" id="BTRK01000004">
    <property type="protein sequence ID" value="GMR45868.1"/>
    <property type="molecule type" value="Genomic_DNA"/>
</dbReference>
<protein>
    <submittedName>
        <fullName evidence="1">Uncharacterized protein</fullName>
    </submittedName>
</protein>
<organism evidence="1 2">
    <name type="scientific">Pristionchus mayeri</name>
    <dbReference type="NCBI Taxonomy" id="1317129"/>
    <lineage>
        <taxon>Eukaryota</taxon>
        <taxon>Metazoa</taxon>
        <taxon>Ecdysozoa</taxon>
        <taxon>Nematoda</taxon>
        <taxon>Chromadorea</taxon>
        <taxon>Rhabditida</taxon>
        <taxon>Rhabditina</taxon>
        <taxon>Diplogasteromorpha</taxon>
        <taxon>Diplogasteroidea</taxon>
        <taxon>Neodiplogasteridae</taxon>
        <taxon>Pristionchus</taxon>
    </lineage>
</organism>
<dbReference type="AlphaFoldDB" id="A0AAN5HYT9"/>